<evidence type="ECO:0000313" key="3">
    <source>
        <dbReference type="Proteomes" id="UP000662939"/>
    </source>
</evidence>
<sequence length="304" mass="33689">MSFKDRLSNAAKQAGEASKSYGEKVTDVTTSATGSVVSSTQSASVRARETAAHSRVSVSQAWASAKNAYDEMDVKATLQRVQLPPYPVSEPWHWSLGQLITAGEKPRRGTGVLLNQLDRFGRIDIGPDFIGFDGRTAKWDKVKALRTRSIDEIVSRLITDGCAESMRGALPPVPGRAWVSKKAVGALFTIWALTAQRAMDEDEAGQQQVLCEIEYKGWIRTKEAQTGWFTGPVMVLIPELDQLFQRETGRRGVPIEPAEPDDSIQRASERADWLRDKQASILKRRDSAIADIERESVDEDDQEL</sequence>
<dbReference type="KEGG" id="nav:JQS30_13930"/>
<feature type="region of interest" description="Disordered" evidence="1">
    <location>
        <begin position="1"/>
        <end position="50"/>
    </location>
</feature>
<protein>
    <submittedName>
        <fullName evidence="2">Uncharacterized protein</fullName>
    </submittedName>
</protein>
<evidence type="ECO:0000313" key="2">
    <source>
        <dbReference type="EMBL" id="QSB04851.1"/>
    </source>
</evidence>
<keyword evidence="3" id="KW-1185">Reference proteome</keyword>
<accession>A0A895XG60</accession>
<evidence type="ECO:0000256" key="1">
    <source>
        <dbReference type="SAM" id="MobiDB-lite"/>
    </source>
</evidence>
<dbReference type="RefSeq" id="WP_213170850.1">
    <property type="nucleotide sequence ID" value="NZ_CP070496.1"/>
</dbReference>
<proteinExistence type="predicted"/>
<dbReference type="EMBL" id="CP070496">
    <property type="protein sequence ID" value="QSB04851.1"/>
    <property type="molecule type" value="Genomic_DNA"/>
</dbReference>
<dbReference type="AlphaFoldDB" id="A0A895XG60"/>
<reference evidence="2" key="1">
    <citation type="submission" date="2021-02" db="EMBL/GenBank/DDBJ databases">
        <title>Natronoglycomyces albus gen. nov., sp. nov, a haloalkaliphilic actinobacterium from a soda solonchak soil.</title>
        <authorList>
            <person name="Sorokin D.Y."/>
            <person name="Khijniak T.V."/>
            <person name="Zakharycheva A.P."/>
            <person name="Boueva O.V."/>
            <person name="Ariskina E.V."/>
            <person name="Hahnke R.L."/>
            <person name="Bunk B."/>
            <person name="Sproer C."/>
            <person name="Schumann P."/>
            <person name="Evtushenko L.I."/>
            <person name="Kublanov I.V."/>
        </authorList>
    </citation>
    <scope>NUCLEOTIDE SEQUENCE</scope>
    <source>
        <strain evidence="2">DSM 106290</strain>
    </source>
</reference>
<feature type="region of interest" description="Disordered" evidence="1">
    <location>
        <begin position="251"/>
        <end position="271"/>
    </location>
</feature>
<organism evidence="2 3">
    <name type="scientific">Natronoglycomyces albus</name>
    <dbReference type="NCBI Taxonomy" id="2811108"/>
    <lineage>
        <taxon>Bacteria</taxon>
        <taxon>Bacillati</taxon>
        <taxon>Actinomycetota</taxon>
        <taxon>Actinomycetes</taxon>
        <taxon>Glycomycetales</taxon>
        <taxon>Glycomycetaceae</taxon>
        <taxon>Natronoglycomyces</taxon>
    </lineage>
</organism>
<dbReference type="Proteomes" id="UP000662939">
    <property type="component" value="Chromosome"/>
</dbReference>
<name>A0A895XG60_9ACTN</name>
<feature type="compositionally biased region" description="Low complexity" evidence="1">
    <location>
        <begin position="27"/>
        <end position="45"/>
    </location>
</feature>
<gene>
    <name evidence="2" type="ORF">JQS30_13930</name>
</gene>